<dbReference type="RefSeq" id="WP_175277843.1">
    <property type="nucleotide sequence ID" value="NZ_CP054836.1"/>
</dbReference>
<accession>A0A6N1VKM0</accession>
<dbReference type="KEGG" id="orm:HTY61_16580"/>
<sequence>MHVLRTFAVAAALMPAFLTPALAHEPDGATFAAAFREACVPQRMSYEGILGLAGSLGWKPVVPGSSQELSAIFGLADAALAEEGDADWSFDRSAFDRIVAGKLHHLVVTRVQAPGVAPVVSCALYDLGATGGIDPAPVAGLVGAPEERYFVNSGLHAHSWGETPALPGTFQTVLTFVAEDSPHVEKTGFSGLVLKIDSTEPGADAAGTAATD</sequence>
<dbReference type="Proteomes" id="UP000509367">
    <property type="component" value="Chromosome"/>
</dbReference>
<evidence type="ECO:0000256" key="1">
    <source>
        <dbReference type="SAM" id="SignalP"/>
    </source>
</evidence>
<feature type="signal peptide" evidence="1">
    <location>
        <begin position="1"/>
        <end position="23"/>
    </location>
</feature>
<dbReference type="AlphaFoldDB" id="A0A6N1VKM0"/>
<protein>
    <submittedName>
        <fullName evidence="2">Uncharacterized protein</fullName>
    </submittedName>
</protein>
<gene>
    <name evidence="2" type="ORF">HTY61_16580</name>
</gene>
<name>A0A6N1VKM0_9HYPH</name>
<organism evidence="2 3">
    <name type="scientific">Oricola thermophila</name>
    <dbReference type="NCBI Taxonomy" id="2742145"/>
    <lineage>
        <taxon>Bacteria</taxon>
        <taxon>Pseudomonadati</taxon>
        <taxon>Pseudomonadota</taxon>
        <taxon>Alphaproteobacteria</taxon>
        <taxon>Hyphomicrobiales</taxon>
        <taxon>Ahrensiaceae</taxon>
        <taxon>Oricola</taxon>
    </lineage>
</organism>
<reference evidence="2 3" key="1">
    <citation type="submission" date="2020-06" db="EMBL/GenBank/DDBJ databases">
        <title>Oricola thermophila sp. nov. isolated from a tidal sediments.</title>
        <authorList>
            <person name="Kwon K.K."/>
            <person name="Yang S.-H."/>
            <person name="Park M.-J."/>
        </authorList>
    </citation>
    <scope>NUCLEOTIDE SEQUENCE [LARGE SCALE GENOMIC DNA]</scope>
    <source>
        <strain evidence="2 3">MEBiC13590</strain>
    </source>
</reference>
<evidence type="ECO:0000313" key="3">
    <source>
        <dbReference type="Proteomes" id="UP000509367"/>
    </source>
</evidence>
<evidence type="ECO:0000313" key="2">
    <source>
        <dbReference type="EMBL" id="QKV19952.1"/>
    </source>
</evidence>
<keyword evidence="1" id="KW-0732">Signal</keyword>
<feature type="chain" id="PRO_5026656591" evidence="1">
    <location>
        <begin position="24"/>
        <end position="212"/>
    </location>
</feature>
<dbReference type="EMBL" id="CP054836">
    <property type="protein sequence ID" value="QKV19952.1"/>
    <property type="molecule type" value="Genomic_DNA"/>
</dbReference>
<proteinExistence type="predicted"/>
<keyword evidence="3" id="KW-1185">Reference proteome</keyword>